<dbReference type="EC" id="2.5.1.-" evidence="2"/>
<feature type="binding site" evidence="2">
    <location>
        <begin position="181"/>
        <end position="183"/>
    </location>
    <ligand>
        <name>substrate</name>
    </ligand>
</feature>
<dbReference type="Proteomes" id="UP000229317">
    <property type="component" value="Unassembled WGS sequence"/>
</dbReference>
<feature type="active site" description="Proton acceptor" evidence="2">
    <location>
        <position position="61"/>
    </location>
</feature>
<keyword evidence="2" id="KW-0479">Metal-binding</keyword>
<proteinExistence type="inferred from homology"/>
<keyword evidence="2" id="KW-0460">Magnesium</keyword>
<comment type="cofactor">
    <cofactor evidence="2">
        <name>Mg(2+)</name>
        <dbReference type="ChEBI" id="CHEBI:18420"/>
    </cofactor>
    <text evidence="2">Binds 2 magnesium ions per subunit.</text>
</comment>
<comment type="similarity">
    <text evidence="2">Belongs to the UPP synthase family.</text>
</comment>
<organism evidence="3 4">
    <name type="scientific">Candidatus Portnoybacteria bacterium CG11_big_fil_rev_8_21_14_0_20_40_15</name>
    <dbReference type="NCBI Taxonomy" id="1974817"/>
    <lineage>
        <taxon>Bacteria</taxon>
        <taxon>Candidatus Portnoyibacteriota</taxon>
    </lineage>
</organism>
<feature type="binding site" evidence="2">
    <location>
        <position position="194"/>
    </location>
    <ligand>
        <name>Mg(2+)</name>
        <dbReference type="ChEBI" id="CHEBI:18420"/>
    </ligand>
</feature>
<dbReference type="CDD" id="cd00475">
    <property type="entry name" value="Cis_IPPS"/>
    <property type="match status" value="1"/>
</dbReference>
<dbReference type="Pfam" id="PF01255">
    <property type="entry name" value="Prenyltransf"/>
    <property type="match status" value="1"/>
</dbReference>
<comment type="subunit">
    <text evidence="2">Homodimer.</text>
</comment>
<dbReference type="GO" id="GO:0045547">
    <property type="term" value="F:ditrans,polycis-polyprenyl diphosphate synthase [(2E,6E)-farnesyl diphosphate specific] activity"/>
    <property type="evidence" value="ECO:0007669"/>
    <property type="project" value="TreeGrafter"/>
</dbReference>
<dbReference type="PANTHER" id="PTHR10291">
    <property type="entry name" value="DEHYDRODOLICHYL DIPHOSPHATE SYNTHASE FAMILY MEMBER"/>
    <property type="match status" value="1"/>
</dbReference>
<feature type="binding site" evidence="2">
    <location>
        <position position="175"/>
    </location>
    <ligand>
        <name>substrate</name>
    </ligand>
</feature>
<feature type="binding site" evidence="2">
    <location>
        <position position="62"/>
    </location>
    <ligand>
        <name>substrate</name>
    </ligand>
</feature>
<feature type="binding site" evidence="2">
    <location>
        <position position="13"/>
    </location>
    <ligand>
        <name>Mg(2+)</name>
        <dbReference type="ChEBI" id="CHEBI:18420"/>
    </ligand>
</feature>
<dbReference type="PROSITE" id="PS01066">
    <property type="entry name" value="UPP_SYNTHASE"/>
    <property type="match status" value="1"/>
</dbReference>
<dbReference type="InterPro" id="IPR018520">
    <property type="entry name" value="UPP_synth-like_CS"/>
</dbReference>
<dbReference type="InterPro" id="IPR001441">
    <property type="entry name" value="UPP_synth-like"/>
</dbReference>
<protein>
    <recommendedName>
        <fullName evidence="2">Isoprenyl transferase</fullName>
        <ecNumber evidence="2">2.5.1.-</ecNumber>
    </recommendedName>
</protein>
<feature type="active site" evidence="2">
    <location>
        <position position="13"/>
    </location>
</feature>
<dbReference type="GO" id="GO:0000287">
    <property type="term" value="F:magnesium ion binding"/>
    <property type="evidence" value="ECO:0007669"/>
    <property type="project" value="UniProtKB-UniRule"/>
</dbReference>
<accession>A0A2H0KTW2</accession>
<comment type="function">
    <text evidence="2">Catalyzes the condensation of isopentenyl diphosphate (IPP) with allylic pyrophosphates generating different type of terpenoids.</text>
</comment>
<dbReference type="NCBIfam" id="TIGR00055">
    <property type="entry name" value="uppS"/>
    <property type="match status" value="1"/>
</dbReference>
<dbReference type="AlphaFoldDB" id="A0A2H0KTW2"/>
<dbReference type="PANTHER" id="PTHR10291:SF0">
    <property type="entry name" value="DEHYDRODOLICHYL DIPHOSPHATE SYNTHASE 2"/>
    <property type="match status" value="1"/>
</dbReference>
<reference evidence="3 4" key="1">
    <citation type="submission" date="2017-09" db="EMBL/GenBank/DDBJ databases">
        <title>Depth-based differentiation of microbial function through sediment-hosted aquifers and enrichment of novel symbionts in the deep terrestrial subsurface.</title>
        <authorList>
            <person name="Probst A.J."/>
            <person name="Ladd B."/>
            <person name="Jarett J.K."/>
            <person name="Geller-Mcgrath D.E."/>
            <person name="Sieber C.M."/>
            <person name="Emerson J.B."/>
            <person name="Anantharaman K."/>
            <person name="Thomas B.C."/>
            <person name="Malmstrom R."/>
            <person name="Stieglmeier M."/>
            <person name="Klingl A."/>
            <person name="Woyke T."/>
            <person name="Ryan C.M."/>
            <person name="Banfield J.F."/>
        </authorList>
    </citation>
    <scope>NUCLEOTIDE SEQUENCE [LARGE SCALE GENOMIC DNA]</scope>
    <source>
        <strain evidence="3">CG11_big_fil_rev_8_21_14_0_20_40_15</strain>
    </source>
</reference>
<comment type="caution">
    <text evidence="2">Lacks conserved residue(s) required for the propagation of feature annotation.</text>
</comment>
<comment type="caution">
    <text evidence="3">The sequence shown here is derived from an EMBL/GenBank/DDBJ whole genome shotgun (WGS) entry which is preliminary data.</text>
</comment>
<evidence type="ECO:0000313" key="4">
    <source>
        <dbReference type="Proteomes" id="UP000229317"/>
    </source>
</evidence>
<sequence length="226" mass="26499">MKSKIKHLGIIMDGNRRWATTRRLPSFEGYRAGYKKIEDVLRWCRDAGIKILTLYAFSTENWQRSKKEVDFLMKLFYLALTKDIKKLHKNKVCVRVIGREEGLSKKLQQAIKKAEALTKNNTAAILNLAINYGGRLELVDAFNKILKNPPKEITEDLISQNIYTADLPDPDLIIRTSGERRLSEFLTWQSAYSEFYFIKRHWPEFSKEDFDDALNDFANRQRRFGQ</sequence>
<feature type="binding site" evidence="2">
    <location>
        <begin position="58"/>
        <end position="60"/>
    </location>
    <ligand>
        <name>substrate</name>
    </ligand>
</feature>
<evidence type="ECO:0000256" key="1">
    <source>
        <dbReference type="ARBA" id="ARBA00022679"/>
    </source>
</evidence>
<dbReference type="Gene3D" id="3.40.1180.10">
    <property type="entry name" value="Decaprenyl diphosphate synthase-like"/>
    <property type="match status" value="1"/>
</dbReference>
<evidence type="ECO:0000313" key="3">
    <source>
        <dbReference type="EMBL" id="PIQ75556.1"/>
    </source>
</evidence>
<dbReference type="FunFam" id="3.40.1180.10:FF:000001">
    <property type="entry name" value="(2E,6E)-farnesyl-diphosphate-specific ditrans,polycis-undecaprenyl-diphosphate synthase"/>
    <property type="match status" value="1"/>
</dbReference>
<dbReference type="HAMAP" id="MF_01139">
    <property type="entry name" value="ISPT"/>
    <property type="match status" value="1"/>
</dbReference>
<dbReference type="GO" id="GO:0016094">
    <property type="term" value="P:polyprenol biosynthetic process"/>
    <property type="evidence" value="ECO:0007669"/>
    <property type="project" value="TreeGrafter"/>
</dbReference>
<feature type="binding site" evidence="2">
    <location>
        <position position="18"/>
    </location>
    <ligand>
        <name>substrate</name>
    </ligand>
</feature>
<dbReference type="EMBL" id="PCVO01000007">
    <property type="protein sequence ID" value="PIQ75556.1"/>
    <property type="molecule type" value="Genomic_DNA"/>
</dbReference>
<name>A0A2H0KTW2_9BACT</name>
<keyword evidence="1 2" id="KW-0808">Transferase</keyword>
<dbReference type="SUPFAM" id="SSF64005">
    <property type="entry name" value="Undecaprenyl diphosphate synthase"/>
    <property type="match status" value="1"/>
</dbReference>
<feature type="binding site" evidence="2">
    <location>
        <begin position="14"/>
        <end position="17"/>
    </location>
    <ligand>
        <name>substrate</name>
    </ligand>
</feature>
<feature type="binding site" evidence="2">
    <location>
        <position position="64"/>
    </location>
    <ligand>
        <name>substrate</name>
    </ligand>
</feature>
<dbReference type="InterPro" id="IPR036424">
    <property type="entry name" value="UPP_synth-like_sf"/>
</dbReference>
<gene>
    <name evidence="3" type="primary">uppS</name>
    <name evidence="3" type="ORF">COV84_00625</name>
</gene>
<evidence type="ECO:0000256" key="2">
    <source>
        <dbReference type="HAMAP-Rule" id="MF_01139"/>
    </source>
</evidence>